<dbReference type="PANTHER" id="PTHR14550">
    <property type="entry name" value="TRANSMEMBRANE PROTEIN 109"/>
    <property type="match status" value="1"/>
</dbReference>
<dbReference type="AlphaFoldDB" id="A0A8C4GZ16"/>
<organism evidence="2 3">
    <name type="scientific">Dicentrarchus labrax</name>
    <name type="common">European seabass</name>
    <name type="synonym">Morone labrax</name>
    <dbReference type="NCBI Taxonomy" id="13489"/>
    <lineage>
        <taxon>Eukaryota</taxon>
        <taxon>Metazoa</taxon>
        <taxon>Chordata</taxon>
        <taxon>Craniata</taxon>
        <taxon>Vertebrata</taxon>
        <taxon>Euteleostomi</taxon>
        <taxon>Actinopterygii</taxon>
        <taxon>Neopterygii</taxon>
        <taxon>Teleostei</taxon>
        <taxon>Neoteleostei</taxon>
        <taxon>Acanthomorphata</taxon>
        <taxon>Eupercaria</taxon>
        <taxon>Moronidae</taxon>
        <taxon>Dicentrarchus</taxon>
    </lineage>
</organism>
<dbReference type="GO" id="GO:0042771">
    <property type="term" value="P:intrinsic apoptotic signaling pathway in response to DNA damage by p53 class mediator"/>
    <property type="evidence" value="ECO:0007669"/>
    <property type="project" value="TreeGrafter"/>
</dbReference>
<protein>
    <submittedName>
        <fullName evidence="2">Uncharacterized protein</fullName>
    </submittedName>
</protein>
<dbReference type="GeneTree" id="ENSGT00940000175837"/>
<sequence length="196" mass="22691">LIKCFILYEILWDLLYVPILCFLQHCQVAGKLFQMQGFTLLEIPFRFQLMNISHISTVGLPVNNVTPEGVISVAQWVLVLLICYGMITIAFLLVTFLLRWLWRLLKVGVALACFGLILNDHSVGKETVAIRLVCLGCVCIILSIRPRKDWTMAARNVNPEQQVKLLENRVREMEKWRKRCVIFLELDKSSRYLPKL</sequence>
<dbReference type="Pfam" id="PF14965">
    <property type="entry name" value="BRI3BP"/>
    <property type="match status" value="1"/>
</dbReference>
<dbReference type="Ensembl" id="ENSDLAT00005037081.2">
    <property type="protein sequence ID" value="ENSDLAP00005034760.2"/>
    <property type="gene ID" value="ENSDLAG00005015519.2"/>
</dbReference>
<proteinExistence type="predicted"/>
<dbReference type="PANTHER" id="PTHR14550:SF2">
    <property type="entry name" value="TRANSMEMBRANE PROTEIN 109"/>
    <property type="match status" value="1"/>
</dbReference>
<keyword evidence="1" id="KW-0812">Transmembrane</keyword>
<dbReference type="GO" id="GO:0071480">
    <property type="term" value="P:cellular response to gamma radiation"/>
    <property type="evidence" value="ECO:0007669"/>
    <property type="project" value="InterPro"/>
</dbReference>
<reference evidence="2" key="2">
    <citation type="submission" date="2025-09" db="UniProtKB">
        <authorList>
            <consortium name="Ensembl"/>
        </authorList>
    </citation>
    <scope>IDENTIFICATION</scope>
</reference>
<evidence type="ECO:0000313" key="3">
    <source>
        <dbReference type="Proteomes" id="UP000694389"/>
    </source>
</evidence>
<reference evidence="2" key="1">
    <citation type="submission" date="2025-08" db="UniProtKB">
        <authorList>
            <consortium name="Ensembl"/>
        </authorList>
    </citation>
    <scope>IDENTIFICATION</scope>
</reference>
<keyword evidence="3" id="KW-1185">Reference proteome</keyword>
<keyword evidence="1" id="KW-0472">Membrane</keyword>
<keyword evidence="1" id="KW-1133">Transmembrane helix</keyword>
<evidence type="ECO:0000256" key="1">
    <source>
        <dbReference type="SAM" id="Phobius"/>
    </source>
</evidence>
<feature type="transmembrane region" description="Helical" evidence="1">
    <location>
        <begin position="104"/>
        <end position="122"/>
    </location>
</feature>
<dbReference type="Proteomes" id="UP000694389">
    <property type="component" value="Unassembled WGS sequence"/>
</dbReference>
<feature type="transmembrane region" description="Helical" evidence="1">
    <location>
        <begin position="128"/>
        <end position="145"/>
    </location>
</feature>
<dbReference type="InterPro" id="IPR039492">
    <property type="entry name" value="TMEM109"/>
</dbReference>
<feature type="transmembrane region" description="Helical" evidence="1">
    <location>
        <begin position="73"/>
        <end position="97"/>
    </location>
</feature>
<evidence type="ECO:0000313" key="2">
    <source>
        <dbReference type="Ensembl" id="ENSDLAP00005034760.2"/>
    </source>
</evidence>
<accession>A0A8C4GZ16</accession>
<name>A0A8C4GZ16_DICLA</name>